<dbReference type="GO" id="GO:0043565">
    <property type="term" value="F:sequence-specific DNA binding"/>
    <property type="evidence" value="ECO:0007669"/>
    <property type="project" value="TreeGrafter"/>
</dbReference>
<protein>
    <recommendedName>
        <fullName evidence="9">Cysteine/serine-rich nuclear protein N-terminal domain-containing protein</fullName>
    </recommendedName>
</protein>
<reference evidence="10" key="2">
    <citation type="submission" date="2025-08" db="UniProtKB">
        <authorList>
            <consortium name="Ensembl"/>
        </authorList>
    </citation>
    <scope>IDENTIFICATION</scope>
</reference>
<name>A0AAQ4S327_GASAC</name>
<reference evidence="10 11" key="1">
    <citation type="journal article" date="2021" name="G3 (Bethesda)">
        <title>Improved contiguity of the threespine stickleback genome using long-read sequencing.</title>
        <authorList>
            <person name="Nath S."/>
            <person name="Shaw D.E."/>
            <person name="White M.A."/>
        </authorList>
    </citation>
    <scope>NUCLEOTIDE SEQUENCE [LARGE SCALE GENOMIC DNA]</scope>
    <source>
        <strain evidence="10 11">Lake Benthic</strain>
    </source>
</reference>
<evidence type="ECO:0000256" key="5">
    <source>
        <dbReference type="ARBA" id="ARBA00023125"/>
    </source>
</evidence>
<feature type="domain" description="Cysteine/serine-rich nuclear protein N-terminal" evidence="9">
    <location>
        <begin position="60"/>
        <end position="277"/>
    </location>
</feature>
<dbReference type="InterPro" id="IPR031972">
    <property type="entry name" value="CSRNP_N"/>
</dbReference>
<dbReference type="AlphaFoldDB" id="A0AAQ4S327"/>
<keyword evidence="4" id="KW-0805">Transcription regulation</keyword>
<dbReference type="Ensembl" id="ENSGACT00000036438.1">
    <property type="protein sequence ID" value="ENSGACP00000070045.1"/>
    <property type="gene ID" value="ENSGACG00000034593.1"/>
</dbReference>
<dbReference type="GO" id="GO:0000981">
    <property type="term" value="F:DNA-binding transcription factor activity, RNA polymerase II-specific"/>
    <property type="evidence" value="ECO:0007669"/>
    <property type="project" value="TreeGrafter"/>
</dbReference>
<keyword evidence="11" id="KW-1185">Reference proteome</keyword>
<keyword evidence="8" id="KW-0539">Nucleus</keyword>
<evidence type="ECO:0000256" key="3">
    <source>
        <dbReference type="ARBA" id="ARBA00022703"/>
    </source>
</evidence>
<keyword evidence="6" id="KW-0010">Activator</keyword>
<keyword evidence="7" id="KW-0804">Transcription</keyword>
<evidence type="ECO:0000256" key="7">
    <source>
        <dbReference type="ARBA" id="ARBA00023163"/>
    </source>
</evidence>
<organism evidence="10 11">
    <name type="scientific">Gasterosteus aculeatus aculeatus</name>
    <name type="common">three-spined stickleback</name>
    <dbReference type="NCBI Taxonomy" id="481459"/>
    <lineage>
        <taxon>Eukaryota</taxon>
        <taxon>Metazoa</taxon>
        <taxon>Chordata</taxon>
        <taxon>Craniata</taxon>
        <taxon>Vertebrata</taxon>
        <taxon>Euteleostomi</taxon>
        <taxon>Actinopterygii</taxon>
        <taxon>Neopterygii</taxon>
        <taxon>Teleostei</taxon>
        <taxon>Neoteleostei</taxon>
        <taxon>Acanthomorphata</taxon>
        <taxon>Eupercaria</taxon>
        <taxon>Perciformes</taxon>
        <taxon>Cottioidei</taxon>
        <taxon>Gasterosteales</taxon>
        <taxon>Gasterosteidae</taxon>
        <taxon>Gasterosteus</taxon>
    </lineage>
</organism>
<keyword evidence="3" id="KW-0053">Apoptosis</keyword>
<dbReference type="InterPro" id="IPR023260">
    <property type="entry name" value="Cys/Ser-rich_nuc_prot"/>
</dbReference>
<evidence type="ECO:0000256" key="2">
    <source>
        <dbReference type="ARBA" id="ARBA00008548"/>
    </source>
</evidence>
<dbReference type="PRINTS" id="PR02031">
    <property type="entry name" value="CYSSERRICHNP"/>
</dbReference>
<dbReference type="Pfam" id="PF16019">
    <property type="entry name" value="CSRNP_N"/>
    <property type="match status" value="1"/>
</dbReference>
<dbReference type="Proteomes" id="UP000007635">
    <property type="component" value="Chromosome I"/>
</dbReference>
<dbReference type="PANTHER" id="PTHR13580">
    <property type="entry name" value="TGF-BETA INDUCED APOPTOSIS PROTEIN"/>
    <property type="match status" value="1"/>
</dbReference>
<evidence type="ECO:0000256" key="4">
    <source>
        <dbReference type="ARBA" id="ARBA00023015"/>
    </source>
</evidence>
<accession>A0AAQ4S327</accession>
<sequence length="361" mass="41283">MSGILKRKLEEAPPPYLSLEVTRISEDSRDFTLSHVVFFPICFLIRASATLQQQSKRLRGRNVHFESVTVYYFNRRQGFTTVPTQGGSTLGMSPRHSGVRRFTLREFAMEQKRSHRIMLRDHLKEEKLNAIKLKLTKNGTVPSVEADTLTLDDISEDDLDVDNTEVDDYFFLQPLTTRRRRALLRSSGVRRLDVEEKHDLRALRVSREECGCRCRGTCDPETCACSLAGIKCQVDRMSFPCGCTRDGCSNNTGRLEFNPVRVRTHFLHTIMKLELEKSREEHVPQLIILVPGSLSRLNFMPDQPIFPINLIICQLPPGRHQPASKPSLFEKGQFPGSGYNYKHFKLCGGDLKSCDRRVARL</sequence>
<keyword evidence="5" id="KW-0238">DNA-binding</keyword>
<dbReference type="PANTHER" id="PTHR13580:SF13">
    <property type="entry name" value="CYSTEINE_SERINE-RICH NUCLEAR PROTEIN 3"/>
    <property type="match status" value="1"/>
</dbReference>
<comment type="similarity">
    <text evidence="2">Belongs to the AXUD1 family.</text>
</comment>
<dbReference type="GO" id="GO:0006915">
    <property type="term" value="P:apoptotic process"/>
    <property type="evidence" value="ECO:0007669"/>
    <property type="project" value="UniProtKB-KW"/>
</dbReference>
<comment type="subcellular location">
    <subcellularLocation>
        <location evidence="1">Nucleus</location>
    </subcellularLocation>
</comment>
<evidence type="ECO:0000313" key="10">
    <source>
        <dbReference type="Ensembl" id="ENSGACP00000070045.1"/>
    </source>
</evidence>
<evidence type="ECO:0000256" key="1">
    <source>
        <dbReference type="ARBA" id="ARBA00004123"/>
    </source>
</evidence>
<evidence type="ECO:0000256" key="8">
    <source>
        <dbReference type="ARBA" id="ARBA00023242"/>
    </source>
</evidence>
<evidence type="ECO:0000259" key="9">
    <source>
        <dbReference type="Pfam" id="PF16019"/>
    </source>
</evidence>
<evidence type="ECO:0000313" key="11">
    <source>
        <dbReference type="Proteomes" id="UP000007635"/>
    </source>
</evidence>
<proteinExistence type="inferred from homology"/>
<evidence type="ECO:0000256" key="6">
    <source>
        <dbReference type="ARBA" id="ARBA00023159"/>
    </source>
</evidence>
<dbReference type="GeneTree" id="ENSGT00950000183072"/>
<reference evidence="10" key="3">
    <citation type="submission" date="2025-09" db="UniProtKB">
        <authorList>
            <consortium name="Ensembl"/>
        </authorList>
    </citation>
    <scope>IDENTIFICATION</scope>
</reference>
<dbReference type="GO" id="GO:0005634">
    <property type="term" value="C:nucleus"/>
    <property type="evidence" value="ECO:0007669"/>
    <property type="project" value="UniProtKB-SubCell"/>
</dbReference>